<proteinExistence type="predicted"/>
<reference evidence="3 4" key="1">
    <citation type="journal article" date="2013" name="Proc. Natl. Acad. Sci. U.S.A.">
        <title>Genome of an arbuscular mycorrhizal fungus provides insight into the oldest plant symbiosis.</title>
        <authorList>
            <person name="Tisserant E."/>
            <person name="Malbreil M."/>
            <person name="Kuo A."/>
            <person name="Kohler A."/>
            <person name="Symeonidi A."/>
            <person name="Balestrini R."/>
            <person name="Charron P."/>
            <person name="Duensing N."/>
            <person name="Frei Dit Frey N."/>
            <person name="Gianinazzi-Pearson V."/>
            <person name="Gilbert L.B."/>
            <person name="Handa Y."/>
            <person name="Herr J.R."/>
            <person name="Hijri M."/>
            <person name="Koul R."/>
            <person name="Kawaguchi M."/>
            <person name="Krajinski F."/>
            <person name="Lammers P.J."/>
            <person name="Masclaux F.G."/>
            <person name="Murat C."/>
            <person name="Morin E."/>
            <person name="Ndikumana S."/>
            <person name="Pagni M."/>
            <person name="Petitpierre D."/>
            <person name="Requena N."/>
            <person name="Rosikiewicz P."/>
            <person name="Riley R."/>
            <person name="Saito K."/>
            <person name="San Clemente H."/>
            <person name="Shapiro H."/>
            <person name="van Tuinen D."/>
            <person name="Becard G."/>
            <person name="Bonfante P."/>
            <person name="Paszkowski U."/>
            <person name="Shachar-Hill Y.Y."/>
            <person name="Tuskan G.A."/>
            <person name="Young P.W."/>
            <person name="Sanders I.R."/>
            <person name="Henrissat B."/>
            <person name="Rensing S.A."/>
            <person name="Grigoriev I.V."/>
            <person name="Corradi N."/>
            <person name="Roux C."/>
            <person name="Martin F."/>
        </authorList>
    </citation>
    <scope>NUCLEOTIDE SEQUENCE [LARGE SCALE GENOMIC DNA]</scope>
    <source>
        <strain evidence="3 4">DAOM 197198</strain>
    </source>
</reference>
<feature type="region of interest" description="Disordered" evidence="2">
    <location>
        <begin position="86"/>
        <end position="108"/>
    </location>
</feature>
<protein>
    <submittedName>
        <fullName evidence="3">Uncharacterized protein</fullName>
    </submittedName>
</protein>
<keyword evidence="4" id="KW-1185">Reference proteome</keyword>
<organism evidence="3 4">
    <name type="scientific">Rhizophagus irregularis (strain DAOM 181602 / DAOM 197198 / MUCL 43194)</name>
    <name type="common">Arbuscular mycorrhizal fungus</name>
    <name type="synonym">Glomus intraradices</name>
    <dbReference type="NCBI Taxonomy" id="747089"/>
    <lineage>
        <taxon>Eukaryota</taxon>
        <taxon>Fungi</taxon>
        <taxon>Fungi incertae sedis</taxon>
        <taxon>Mucoromycota</taxon>
        <taxon>Glomeromycotina</taxon>
        <taxon>Glomeromycetes</taxon>
        <taxon>Glomerales</taxon>
        <taxon>Glomeraceae</taxon>
        <taxon>Rhizophagus</taxon>
    </lineage>
</organism>
<feature type="coiled-coil region" evidence="1">
    <location>
        <begin position="16"/>
        <end position="71"/>
    </location>
</feature>
<feature type="compositionally biased region" description="Polar residues" evidence="2">
    <location>
        <begin position="257"/>
        <end position="268"/>
    </location>
</feature>
<name>A0A2P4QVV7_RHIID</name>
<reference evidence="3 4" key="2">
    <citation type="journal article" date="2018" name="New Phytol.">
        <title>High intraspecific genome diversity in the model arbuscular mycorrhizal symbiont Rhizophagus irregularis.</title>
        <authorList>
            <person name="Chen E.C.H."/>
            <person name="Morin E."/>
            <person name="Beaudet D."/>
            <person name="Noel J."/>
            <person name="Yildirir G."/>
            <person name="Ndikumana S."/>
            <person name="Charron P."/>
            <person name="St-Onge C."/>
            <person name="Giorgi J."/>
            <person name="Kruger M."/>
            <person name="Marton T."/>
            <person name="Ropars J."/>
            <person name="Grigoriev I.V."/>
            <person name="Hainaut M."/>
            <person name="Henrissat B."/>
            <person name="Roux C."/>
            <person name="Martin F."/>
            <person name="Corradi N."/>
        </authorList>
    </citation>
    <scope>NUCLEOTIDE SEQUENCE [LARGE SCALE GENOMIC DNA]</scope>
    <source>
        <strain evidence="3 4">DAOM 197198</strain>
    </source>
</reference>
<accession>A0A2P4QVV7</accession>
<dbReference type="AlphaFoldDB" id="A0A2P4QVV7"/>
<gene>
    <name evidence="3" type="ORF">GLOIN_2v1868019</name>
</gene>
<evidence type="ECO:0000313" key="3">
    <source>
        <dbReference type="EMBL" id="POG81793.1"/>
    </source>
</evidence>
<comment type="caution">
    <text evidence="3">The sequence shown here is derived from an EMBL/GenBank/DDBJ whole genome shotgun (WGS) entry which is preliminary data.</text>
</comment>
<evidence type="ECO:0000256" key="1">
    <source>
        <dbReference type="SAM" id="Coils"/>
    </source>
</evidence>
<evidence type="ECO:0000313" key="4">
    <source>
        <dbReference type="Proteomes" id="UP000018888"/>
    </source>
</evidence>
<sequence>MSKKNKKNEGKQNEKNDNFSKLIKELLKKIAELKSTVDTIKEQNAELNSTVDTIKEQNAELNSTVDTIKEQNAIILKSIKIKNNEKKEKSTNTNINKKKRQAKSRKESKEPIVLSIEQQSIVDLLNNNKIAHNAEVLISKYPGYLQNLQSHEQPLDPNTKTKGLNGYMLFRLFCQKEIRAFLEVEKLVNESQVASSYIHKVWYEIYTQHNRNLFFALEKPRRNEEINFAVQISNNTTTIEPIVVDSDDDEKIENSHELGSTNESQDNETSSKRRCDENEETLGPLPSPKRSKKSINNTNKQNQNTKDDSSSYTEVNESNLSENITNEDDAVGEPIDLSNVVKNLLISDCPKNVSPDID</sequence>
<feature type="compositionally biased region" description="Polar residues" evidence="2">
    <location>
        <begin position="310"/>
        <end position="324"/>
    </location>
</feature>
<dbReference type="VEuPathDB" id="FungiDB:RhiirFUN_000768"/>
<dbReference type="Proteomes" id="UP000018888">
    <property type="component" value="Unassembled WGS sequence"/>
</dbReference>
<keyword evidence="1" id="KW-0175">Coiled coil</keyword>
<feature type="region of interest" description="Disordered" evidence="2">
    <location>
        <begin position="240"/>
        <end position="331"/>
    </location>
</feature>
<evidence type="ECO:0000256" key="2">
    <source>
        <dbReference type="SAM" id="MobiDB-lite"/>
    </source>
</evidence>
<dbReference type="EMBL" id="AUPC02000009">
    <property type="protein sequence ID" value="POG81793.1"/>
    <property type="molecule type" value="Genomic_DNA"/>
</dbReference>